<evidence type="ECO:0000313" key="1">
    <source>
        <dbReference type="EMBL" id="TQQ85110.1"/>
    </source>
</evidence>
<accession>A0A544QWP1</accession>
<sequence length="395" mass="47414">MLVKKTRYDLRGKIGLIDADLLDNGTRHPNLVIMKLSGYFKEKGCEVELIENYTIITNNNYEGIKDYDAIYISKVFDFTEIDENILKFDNVFFGGTGFYFDGGEDLPYEIEHHMPDYHIYDSFIENDTKHKNKNVYWKDYIDYSIGFATRGCFRKCEFCVNKKYDKVHFHSHIKEWLDPERKGIYLWDDNIFGYSKWKEVFDELKETKKKFQFRQGIDIRLLTDEKAKVLNEAKYNGDIIFAFDHIEERELIEEKLKLWRKYSTKGTKLYVLSGFDGQDEKEIESVFERILIIIKYGCLPYIMRHKDYEKSPYRGLFVQIARWCNMPQFLKKMTFREFCEANQAHHKTKGTLCSSMKALNDFEEKFPEIAAKYFDVRYDEQEYVKELKERRKIMK</sequence>
<name>A0A544QWP1_9FIRM</name>
<dbReference type="InterPro" id="IPR058240">
    <property type="entry name" value="rSAM_sf"/>
</dbReference>
<dbReference type="OrthoDB" id="9801659at2"/>
<gene>
    <name evidence="1" type="ORF">EXD82_03165</name>
</gene>
<dbReference type="SUPFAM" id="SSF102114">
    <property type="entry name" value="Radical SAM enzymes"/>
    <property type="match status" value="1"/>
</dbReference>
<dbReference type="Proteomes" id="UP000317863">
    <property type="component" value="Unassembled WGS sequence"/>
</dbReference>
<organism evidence="1 2">
    <name type="scientific">Peptacetobacter hominis</name>
    <dbReference type="NCBI Taxonomy" id="2743610"/>
    <lineage>
        <taxon>Bacteria</taxon>
        <taxon>Bacillati</taxon>
        <taxon>Bacillota</taxon>
        <taxon>Clostridia</taxon>
        <taxon>Peptostreptococcales</taxon>
        <taxon>Peptostreptococcaceae</taxon>
        <taxon>Peptacetobacter</taxon>
    </lineage>
</organism>
<evidence type="ECO:0008006" key="3">
    <source>
        <dbReference type="Google" id="ProtNLM"/>
    </source>
</evidence>
<proteinExistence type="predicted"/>
<dbReference type="AlphaFoldDB" id="A0A544QWP1"/>
<protein>
    <recommendedName>
        <fullName evidence="3">Radical SAM protein</fullName>
    </recommendedName>
</protein>
<dbReference type="EMBL" id="SGJB01000004">
    <property type="protein sequence ID" value="TQQ85110.1"/>
    <property type="molecule type" value="Genomic_DNA"/>
</dbReference>
<comment type="caution">
    <text evidence="1">The sequence shown here is derived from an EMBL/GenBank/DDBJ whole genome shotgun (WGS) entry which is preliminary data.</text>
</comment>
<dbReference type="RefSeq" id="WP_142535467.1">
    <property type="nucleotide sequence ID" value="NZ_SGJB01000004.1"/>
</dbReference>
<keyword evidence="2" id="KW-1185">Reference proteome</keyword>
<evidence type="ECO:0000313" key="2">
    <source>
        <dbReference type="Proteomes" id="UP000317863"/>
    </source>
</evidence>
<reference evidence="1 2" key="1">
    <citation type="submission" date="2019-02" db="EMBL/GenBank/DDBJ databases">
        <title>Peptostreptococcaceae bacterium ZHW00191 nov., a new bacterium isolated from the human gut.</title>
        <authorList>
            <person name="Zhou H.-W."/>
            <person name="Chen X.-J."/>
        </authorList>
    </citation>
    <scope>NUCLEOTIDE SEQUENCE [LARGE SCALE GENOMIC DNA]</scope>
    <source>
        <strain evidence="1 2">ZHW00191</strain>
    </source>
</reference>